<dbReference type="AlphaFoldDB" id="E6Q2Q7"/>
<dbReference type="InterPro" id="IPR029044">
    <property type="entry name" value="Nucleotide-diphossugar_trans"/>
</dbReference>
<organism evidence="1">
    <name type="scientific">mine drainage metagenome</name>
    <dbReference type="NCBI Taxonomy" id="410659"/>
    <lineage>
        <taxon>unclassified sequences</taxon>
        <taxon>metagenomes</taxon>
        <taxon>ecological metagenomes</taxon>
    </lineage>
</organism>
<protein>
    <recommendedName>
        <fullName evidence="2">Glycosyltransferase 2-like domain-containing protein</fullName>
    </recommendedName>
</protein>
<comment type="caution">
    <text evidence="1">The sequence shown here is derived from an EMBL/GenBank/DDBJ whole genome shotgun (WGS) entry which is preliminary data.</text>
</comment>
<dbReference type="EMBL" id="CABO01000018">
    <property type="protein sequence ID" value="CBI01467.1"/>
    <property type="molecule type" value="Genomic_DNA"/>
</dbReference>
<evidence type="ECO:0008006" key="2">
    <source>
        <dbReference type="Google" id="ProtNLM"/>
    </source>
</evidence>
<gene>
    <name evidence="1" type="ORF">CARN4_0725</name>
</gene>
<sequence>MSHTLPRSDSDRARIAAHLILGPRPEPFLATLLTSLEGVVHRIIVNDNAPDPSPHAEVLRESFFAKCGALIIDRTPFTSFDSARNICLKLHAEHDAGEWILLIDADEVHGPEIARIVGNLNKVPPKYNCIDAYTWHFFGSFDWYLSIARRMMIVRYTPNLYWERPVHEQLRGILGARLALPYIYAHYGHTLDARRHAEKHLHYRDLGAGDDTIDADVLEHFEVERYYATYFPQLLHFRGQHPPAARSIVAELRAQLAPFHALVDGIARRQSLPIRAKNTLRSFNYAQRWRLRIVHPLAGRLLR</sequence>
<name>E6Q2Q7_9ZZZZ</name>
<reference evidence="1" key="1">
    <citation type="submission" date="2009-10" db="EMBL/GenBank/DDBJ databases">
        <title>Diversity of trophic interactions inside an arsenic-rich microbial ecosystem.</title>
        <authorList>
            <person name="Bertin P.N."/>
            <person name="Heinrich-Salmeron A."/>
            <person name="Pelletier E."/>
            <person name="Goulhen-Chollet F."/>
            <person name="Arsene-Ploetze F."/>
            <person name="Gallien S."/>
            <person name="Calteau A."/>
            <person name="Vallenet D."/>
            <person name="Casiot C."/>
            <person name="Chane-Woon-Ming B."/>
            <person name="Giloteaux L."/>
            <person name="Barakat M."/>
            <person name="Bonnefoy V."/>
            <person name="Bruneel O."/>
            <person name="Chandler M."/>
            <person name="Cleiss J."/>
            <person name="Duran R."/>
            <person name="Elbaz-Poulichet F."/>
            <person name="Fonknechten N."/>
            <person name="Lauga B."/>
            <person name="Mornico D."/>
            <person name="Ortet P."/>
            <person name="Schaeffer C."/>
            <person name="Siguier P."/>
            <person name="Alexander Thil Smith A."/>
            <person name="Van Dorsselaer A."/>
            <person name="Weissenbach J."/>
            <person name="Medigue C."/>
            <person name="Le Paslier D."/>
        </authorList>
    </citation>
    <scope>NUCLEOTIDE SEQUENCE</scope>
</reference>
<evidence type="ECO:0000313" key="1">
    <source>
        <dbReference type="EMBL" id="CBI01467.1"/>
    </source>
</evidence>
<dbReference type="SUPFAM" id="SSF53448">
    <property type="entry name" value="Nucleotide-diphospho-sugar transferases"/>
    <property type="match status" value="1"/>
</dbReference>
<accession>E6Q2Q7</accession>
<proteinExistence type="predicted"/>